<evidence type="ECO:0008006" key="2">
    <source>
        <dbReference type="Google" id="ProtNLM"/>
    </source>
</evidence>
<protein>
    <recommendedName>
        <fullName evidence="2">Lipoprotein</fullName>
    </recommendedName>
</protein>
<proteinExistence type="predicted"/>
<dbReference type="AlphaFoldDB" id="A0A0F9NI60"/>
<dbReference type="EMBL" id="LAZR01006952">
    <property type="protein sequence ID" value="KKM88495.1"/>
    <property type="molecule type" value="Genomic_DNA"/>
</dbReference>
<gene>
    <name evidence="1" type="ORF">LCGC14_1258160</name>
</gene>
<dbReference type="PROSITE" id="PS51257">
    <property type="entry name" value="PROKAR_LIPOPROTEIN"/>
    <property type="match status" value="1"/>
</dbReference>
<organism evidence="1">
    <name type="scientific">marine sediment metagenome</name>
    <dbReference type="NCBI Taxonomy" id="412755"/>
    <lineage>
        <taxon>unclassified sequences</taxon>
        <taxon>metagenomes</taxon>
        <taxon>ecological metagenomes</taxon>
    </lineage>
</organism>
<reference evidence="1" key="1">
    <citation type="journal article" date="2015" name="Nature">
        <title>Complex archaea that bridge the gap between prokaryotes and eukaryotes.</title>
        <authorList>
            <person name="Spang A."/>
            <person name="Saw J.H."/>
            <person name="Jorgensen S.L."/>
            <person name="Zaremba-Niedzwiedzka K."/>
            <person name="Martijn J."/>
            <person name="Lind A.E."/>
            <person name="van Eijk R."/>
            <person name="Schleper C."/>
            <person name="Guy L."/>
            <person name="Ettema T.J."/>
        </authorList>
    </citation>
    <scope>NUCLEOTIDE SEQUENCE</scope>
</reference>
<comment type="caution">
    <text evidence="1">The sequence shown here is derived from an EMBL/GenBank/DDBJ whole genome shotgun (WGS) entry which is preliminary data.</text>
</comment>
<sequence>MQTKIFRQLTIGVLVPVLVACSGAKISSPRRLEPLPHPVGSIAFSPSGGVMADAVGIELFSQGFTVFDTRQTSTLMLRYNLDEAEVMRPEAISTFAEEGIDALLVVRTVAGYDDQPESVTIRVISTRTGQVIGALTWQTGHGGVRGSMLDRMKRKGMVDAARQIGKALARQLRR</sequence>
<name>A0A0F9NI60_9ZZZZ</name>
<accession>A0A0F9NI60</accession>
<evidence type="ECO:0000313" key="1">
    <source>
        <dbReference type="EMBL" id="KKM88495.1"/>
    </source>
</evidence>